<accession>A0ABM9G075</accession>
<keyword evidence="3" id="KW-1185">Reference proteome</keyword>
<evidence type="ECO:0000313" key="1">
    <source>
        <dbReference type="EMBL" id="CAH8244944.1"/>
    </source>
</evidence>
<protein>
    <submittedName>
        <fullName evidence="1">DUF4280 domain-containing protein</fullName>
    </submittedName>
</protein>
<dbReference type="EMBL" id="CALYLO010000003">
    <property type="protein sequence ID" value="CAH8245376.1"/>
    <property type="molecule type" value="Genomic_DNA"/>
</dbReference>
<evidence type="ECO:0000313" key="2">
    <source>
        <dbReference type="EMBL" id="CAH8245376.1"/>
    </source>
</evidence>
<dbReference type="RefSeq" id="WP_249724660.1">
    <property type="nucleotide sequence ID" value="NZ_AP031286.1"/>
</dbReference>
<dbReference type="Pfam" id="PF14107">
    <property type="entry name" value="DUF4280"/>
    <property type="match status" value="1"/>
</dbReference>
<evidence type="ECO:0000313" key="3">
    <source>
        <dbReference type="Proteomes" id="UP001154322"/>
    </source>
</evidence>
<dbReference type="EMBL" id="CALYLO010000002">
    <property type="protein sequence ID" value="CAH8244944.1"/>
    <property type="molecule type" value="Genomic_DNA"/>
</dbReference>
<gene>
    <name evidence="1" type="ORF">WJ0W_002174</name>
    <name evidence="2" type="ORF">WJ0W_002611</name>
</gene>
<sequence>MLNMEMTTPEGAGTPPRYVVRGARMQCACGSNPRRINLPRSHGSFVNGKPMMNETDCKPHENIPHFGACQGERNPSGETVYFIAENGETIAGKPCMPEFLETWVYTKENTKVEGQPALTTDSLLVCNWGGVIYFLTDGQHDE</sequence>
<dbReference type="Proteomes" id="UP001154322">
    <property type="component" value="Unassembled WGS sequence"/>
</dbReference>
<organism evidence="1 3">
    <name type="scientific">Paenibacillus melissococcoides</name>
    <dbReference type="NCBI Taxonomy" id="2912268"/>
    <lineage>
        <taxon>Bacteria</taxon>
        <taxon>Bacillati</taxon>
        <taxon>Bacillota</taxon>
        <taxon>Bacilli</taxon>
        <taxon>Bacillales</taxon>
        <taxon>Paenibacillaceae</taxon>
        <taxon>Paenibacillus</taxon>
    </lineage>
</organism>
<name>A0ABM9G075_9BACL</name>
<proteinExistence type="predicted"/>
<comment type="caution">
    <text evidence="1">The sequence shown here is derived from an EMBL/GenBank/DDBJ whole genome shotgun (WGS) entry which is preliminary data.</text>
</comment>
<reference evidence="1" key="1">
    <citation type="submission" date="2022-06" db="EMBL/GenBank/DDBJ databases">
        <authorList>
            <person name="Dietemann V."/>
            <person name="Ory F."/>
            <person name="Dainat B."/>
            <person name="Oberhansli S."/>
        </authorList>
    </citation>
    <scope>NUCLEOTIDE SEQUENCE</scope>
    <source>
        <strain evidence="1">Ena-SAMPLE-TAB-26-04-2022-14:26:32:270-5432</strain>
    </source>
</reference>
<dbReference type="InterPro" id="IPR025460">
    <property type="entry name" value="DUF4280"/>
</dbReference>